<name>A0A387G6W4_9HYPH</name>
<reference evidence="4 5" key="1">
    <citation type="submission" date="2018-10" db="EMBL/GenBank/DDBJ databases">
        <title>Rhizobium etli, R. leguminosarum and a new Rhizobium genospecies from Phaseolus dumosus.</title>
        <authorList>
            <person name="Ramirez-Puebla S.T."/>
            <person name="Rogel-Hernandez M.A."/>
            <person name="Guerrero G."/>
            <person name="Ormeno-Orrillo E."/>
            <person name="Martinez-Romero J.C."/>
            <person name="Negrete-Yankelevich S."/>
            <person name="Martinez-Romero E."/>
        </authorList>
    </citation>
    <scope>NUCLEOTIDE SEQUENCE [LARGE SCALE GENOMIC DNA]</scope>
    <source>
        <strain evidence="4 5">CCGE525</strain>
        <plasmid evidence="5">prccge525c</plasmid>
    </source>
</reference>
<keyword evidence="2" id="KW-0560">Oxidoreductase</keyword>
<dbReference type="AlphaFoldDB" id="A0A387G6W4"/>
<dbReference type="PRINTS" id="PR00081">
    <property type="entry name" value="GDHRDH"/>
</dbReference>
<dbReference type="PANTHER" id="PTHR42879:SF2">
    <property type="entry name" value="3-OXOACYL-[ACYL-CARRIER-PROTEIN] REDUCTASE FABG"/>
    <property type="match status" value="1"/>
</dbReference>
<dbReference type="InterPro" id="IPR002347">
    <property type="entry name" value="SDR_fam"/>
</dbReference>
<accession>A0A387G6W4</accession>
<gene>
    <name evidence="4" type="ORF">CCGE525_33960</name>
</gene>
<organism evidence="4 5">
    <name type="scientific">Rhizobium jaguaris</name>
    <dbReference type="NCBI Taxonomy" id="1312183"/>
    <lineage>
        <taxon>Bacteria</taxon>
        <taxon>Pseudomonadati</taxon>
        <taxon>Pseudomonadota</taxon>
        <taxon>Alphaproteobacteria</taxon>
        <taxon>Hyphomicrobiales</taxon>
        <taxon>Rhizobiaceae</taxon>
        <taxon>Rhizobium/Agrobacterium group</taxon>
        <taxon>Rhizobium</taxon>
    </lineage>
</organism>
<feature type="compositionally biased region" description="Basic residues" evidence="3">
    <location>
        <begin position="240"/>
        <end position="249"/>
    </location>
</feature>
<geneLocation type="plasmid" evidence="5">
    <name>prccge525c</name>
</geneLocation>
<dbReference type="InterPro" id="IPR050259">
    <property type="entry name" value="SDR"/>
</dbReference>
<dbReference type="Proteomes" id="UP000282195">
    <property type="component" value="Plasmid pRCCGE525c"/>
</dbReference>
<comment type="similarity">
    <text evidence="1">Belongs to the short-chain dehydrogenases/reductases (SDR) family.</text>
</comment>
<evidence type="ECO:0000256" key="1">
    <source>
        <dbReference type="ARBA" id="ARBA00006484"/>
    </source>
</evidence>
<evidence type="ECO:0000313" key="4">
    <source>
        <dbReference type="EMBL" id="AYG63632.1"/>
    </source>
</evidence>
<evidence type="ECO:0000256" key="2">
    <source>
        <dbReference type="ARBA" id="ARBA00023002"/>
    </source>
</evidence>
<sequence>MSAEILHSLSAARFRTYGAVALSEPEGRSSAGFREGDVILKGRVAVVTGSTSGIGLGIACKLAAGGADLVINGPGDVPANEALCREIAKVYGIRVAFGAADLSNAEEAIELIGNATDVMGRVDILVNNAGIQPADSALTSAAQQWDATIAVNLTAVWLTIRAVLPQMLERGWGRIINVAPMWADAGNKSAAQASKYGVIGLTKDVAVDLVACGVTCNVICPGWVPIPPVNTTGSDAAPRNGRRPKTRRRTPVGELQLSYELKAPDQLGSLAAFLCSDAAAQVNGVTLPVDGGWLGQ</sequence>
<dbReference type="KEGG" id="rjg:CCGE525_33960"/>
<evidence type="ECO:0000256" key="3">
    <source>
        <dbReference type="SAM" id="MobiDB-lite"/>
    </source>
</evidence>
<proteinExistence type="inferred from homology"/>
<dbReference type="GO" id="GO:0016491">
    <property type="term" value="F:oxidoreductase activity"/>
    <property type="evidence" value="ECO:0007669"/>
    <property type="project" value="UniProtKB-KW"/>
</dbReference>
<dbReference type="SUPFAM" id="SSF51735">
    <property type="entry name" value="NAD(P)-binding Rossmann-fold domains"/>
    <property type="match status" value="1"/>
</dbReference>
<dbReference type="PRINTS" id="PR00080">
    <property type="entry name" value="SDRFAMILY"/>
</dbReference>
<protein>
    <submittedName>
        <fullName evidence="4">SDR family oxidoreductase</fullName>
    </submittedName>
</protein>
<dbReference type="InterPro" id="IPR036291">
    <property type="entry name" value="NAD(P)-bd_dom_sf"/>
</dbReference>
<dbReference type="PANTHER" id="PTHR42879">
    <property type="entry name" value="3-OXOACYL-(ACYL-CARRIER-PROTEIN) REDUCTASE"/>
    <property type="match status" value="1"/>
</dbReference>
<dbReference type="EMBL" id="CP032695">
    <property type="protein sequence ID" value="AYG63632.1"/>
    <property type="molecule type" value="Genomic_DNA"/>
</dbReference>
<dbReference type="FunFam" id="3.40.50.720:FF:000084">
    <property type="entry name" value="Short-chain dehydrogenase reductase"/>
    <property type="match status" value="1"/>
</dbReference>
<keyword evidence="5" id="KW-1185">Reference proteome</keyword>
<feature type="region of interest" description="Disordered" evidence="3">
    <location>
        <begin position="230"/>
        <end position="249"/>
    </location>
</feature>
<dbReference type="Gene3D" id="3.40.50.720">
    <property type="entry name" value="NAD(P)-binding Rossmann-like Domain"/>
    <property type="match status" value="1"/>
</dbReference>
<keyword evidence="4" id="KW-0614">Plasmid</keyword>
<evidence type="ECO:0000313" key="5">
    <source>
        <dbReference type="Proteomes" id="UP000282195"/>
    </source>
</evidence>
<dbReference type="Pfam" id="PF13561">
    <property type="entry name" value="adh_short_C2"/>
    <property type="match status" value="1"/>
</dbReference>
<dbReference type="OrthoDB" id="9804774at2"/>